<dbReference type="EMBL" id="FMWO01000092">
    <property type="protein sequence ID" value="SCZ86835.1"/>
    <property type="molecule type" value="Genomic_DNA"/>
</dbReference>
<evidence type="ECO:0000259" key="2">
    <source>
        <dbReference type="SMART" id="SM00198"/>
    </source>
</evidence>
<dbReference type="PRINTS" id="PR00837">
    <property type="entry name" value="V5TPXLIKE"/>
</dbReference>
<dbReference type="PROSITE" id="PS01009">
    <property type="entry name" value="CRISP_1"/>
    <property type="match status" value="1"/>
</dbReference>
<dbReference type="PRINTS" id="PR00838">
    <property type="entry name" value="V5ALLERGEN"/>
</dbReference>
<dbReference type="Pfam" id="PF00188">
    <property type="entry name" value="CAP"/>
    <property type="match status" value="1"/>
</dbReference>
<reference evidence="3 4" key="1">
    <citation type="submission" date="2016-10" db="EMBL/GenBank/DDBJ databases">
        <authorList>
            <person name="de Groot N.N."/>
        </authorList>
    </citation>
    <scope>NUCLEOTIDE SEQUENCE [LARGE SCALE GENOMIC DNA]</scope>
    <source>
        <strain evidence="3">1</strain>
    </source>
</reference>
<feature type="chain" id="PRO_5011694904" evidence="1">
    <location>
        <begin position="21"/>
        <end position="173"/>
    </location>
</feature>
<protein>
    <submittedName>
        <fullName evidence="3">SCP-like extracellular</fullName>
    </submittedName>
</protein>
<name>A0A1G5SHZ1_9PROT</name>
<sequence length="173" mass="18666">MSHKIIMVSIIVIMSFPAYALNVAQQAEMVVAHNIYRAEVGAPPIKYSGSLATTAQAWADNLKTNKSCNLEHSKGSGLGENIFWAGAVTWSDGKIGKQDVTPTKVTDSWGSEKADYIYSSNSCRDGKICGHYTQVVWSETTEIGCGTAVCDDSTQVWVCNYAPAGNMAGEKPY</sequence>
<accession>A0A1G5SHZ1</accession>
<dbReference type="SUPFAM" id="SSF55797">
    <property type="entry name" value="PR-1-like"/>
    <property type="match status" value="1"/>
</dbReference>
<dbReference type="PANTHER" id="PTHR10334">
    <property type="entry name" value="CYSTEINE-RICH SECRETORY PROTEIN-RELATED"/>
    <property type="match status" value="1"/>
</dbReference>
<dbReference type="GO" id="GO:0005576">
    <property type="term" value="C:extracellular region"/>
    <property type="evidence" value="ECO:0007669"/>
    <property type="project" value="InterPro"/>
</dbReference>
<dbReference type="FunFam" id="3.40.33.10:FF:000004">
    <property type="entry name" value="CAP, cysteine-rich secretory protein, antigen 5"/>
    <property type="match status" value="1"/>
</dbReference>
<gene>
    <name evidence="3" type="ORF">NSMM_800029</name>
</gene>
<proteinExistence type="predicted"/>
<evidence type="ECO:0000313" key="4">
    <source>
        <dbReference type="Proteomes" id="UP000198729"/>
    </source>
</evidence>
<keyword evidence="4" id="KW-1185">Reference proteome</keyword>
<feature type="signal peptide" evidence="1">
    <location>
        <begin position="1"/>
        <end position="20"/>
    </location>
</feature>
<dbReference type="InterPro" id="IPR002413">
    <property type="entry name" value="V5_allergen-like"/>
</dbReference>
<dbReference type="InterPro" id="IPR001283">
    <property type="entry name" value="CRISP-related"/>
</dbReference>
<dbReference type="AlphaFoldDB" id="A0A1G5SHZ1"/>
<evidence type="ECO:0000256" key="1">
    <source>
        <dbReference type="SAM" id="SignalP"/>
    </source>
</evidence>
<feature type="domain" description="SCP" evidence="2">
    <location>
        <begin position="24"/>
        <end position="169"/>
    </location>
</feature>
<keyword evidence="1" id="KW-0732">Signal</keyword>
<dbReference type="InterPro" id="IPR018244">
    <property type="entry name" value="Allrgn_V5/Tpx1_CS"/>
</dbReference>
<dbReference type="SMART" id="SM00198">
    <property type="entry name" value="SCP"/>
    <property type="match status" value="1"/>
</dbReference>
<dbReference type="Gene3D" id="3.40.33.10">
    <property type="entry name" value="CAP"/>
    <property type="match status" value="1"/>
</dbReference>
<dbReference type="Proteomes" id="UP000198729">
    <property type="component" value="Unassembled WGS sequence"/>
</dbReference>
<evidence type="ECO:0000313" key="3">
    <source>
        <dbReference type="EMBL" id="SCZ86835.1"/>
    </source>
</evidence>
<dbReference type="InterPro" id="IPR035940">
    <property type="entry name" value="CAP_sf"/>
</dbReference>
<organism evidence="3 4">
    <name type="scientific">Nitrosomonas mobilis</name>
    <dbReference type="NCBI Taxonomy" id="51642"/>
    <lineage>
        <taxon>Bacteria</taxon>
        <taxon>Pseudomonadati</taxon>
        <taxon>Pseudomonadota</taxon>
        <taxon>Betaproteobacteria</taxon>
        <taxon>Nitrosomonadales</taxon>
        <taxon>Nitrosomonadaceae</taxon>
        <taxon>Nitrosomonas</taxon>
    </lineage>
</organism>
<dbReference type="InterPro" id="IPR014044">
    <property type="entry name" value="CAP_dom"/>
</dbReference>
<dbReference type="STRING" id="51642.NSMM_800029"/>
<dbReference type="RefSeq" id="WP_245654809.1">
    <property type="nucleotide sequence ID" value="NZ_FMWO01000092.1"/>
</dbReference>